<dbReference type="KEGG" id="eiv:EIN_430590"/>
<dbReference type="AlphaFoldDB" id="A0A0A1UFH0"/>
<reference evidence="2 3" key="1">
    <citation type="submission" date="2012-10" db="EMBL/GenBank/DDBJ databases">
        <authorList>
            <person name="Zafar N."/>
            <person name="Inman J."/>
            <person name="Hall N."/>
            <person name="Lorenzi H."/>
            <person name="Caler E."/>
        </authorList>
    </citation>
    <scope>NUCLEOTIDE SEQUENCE [LARGE SCALE GENOMIC DNA]</scope>
    <source>
        <strain evidence="2 3">IP1</strain>
    </source>
</reference>
<evidence type="ECO:0000313" key="2">
    <source>
        <dbReference type="EMBL" id="ELP95253.1"/>
    </source>
</evidence>
<dbReference type="VEuPathDB" id="AmoebaDB:EIN_430590"/>
<keyword evidence="3" id="KW-1185">Reference proteome</keyword>
<evidence type="ECO:0000313" key="3">
    <source>
        <dbReference type="Proteomes" id="UP000014680"/>
    </source>
</evidence>
<feature type="chain" id="PRO_5001980857" evidence="1">
    <location>
        <begin position="17"/>
        <end position="216"/>
    </location>
</feature>
<dbReference type="OrthoDB" id="30200at2759"/>
<gene>
    <name evidence="2" type="ORF">EIN_430590</name>
</gene>
<evidence type="ECO:0000256" key="1">
    <source>
        <dbReference type="SAM" id="SignalP"/>
    </source>
</evidence>
<keyword evidence="1" id="KW-0732">Signal</keyword>
<organism evidence="2 3">
    <name type="scientific">Entamoeba invadens IP1</name>
    <dbReference type="NCBI Taxonomy" id="370355"/>
    <lineage>
        <taxon>Eukaryota</taxon>
        <taxon>Amoebozoa</taxon>
        <taxon>Evosea</taxon>
        <taxon>Archamoebae</taxon>
        <taxon>Mastigamoebida</taxon>
        <taxon>Entamoebidae</taxon>
        <taxon>Entamoeba</taxon>
    </lineage>
</organism>
<accession>A0A0A1UFH0</accession>
<dbReference type="EMBL" id="KB206168">
    <property type="protein sequence ID" value="ELP95253.1"/>
    <property type="molecule type" value="Genomic_DNA"/>
</dbReference>
<dbReference type="GeneID" id="14894253"/>
<feature type="signal peptide" evidence="1">
    <location>
        <begin position="1"/>
        <end position="16"/>
    </location>
</feature>
<protein>
    <submittedName>
        <fullName evidence="2">Uncharacterized protein</fullName>
    </submittedName>
</protein>
<name>A0A0A1UFH0_ENTIV</name>
<proteinExistence type="predicted"/>
<dbReference type="RefSeq" id="XP_004262024.1">
    <property type="nucleotide sequence ID" value="XM_004261976.1"/>
</dbReference>
<dbReference type="OMA" id="AKMYDDK"/>
<sequence>MFVFFILLVAFTLAKSEKKKEDTESYKDITLPDSVIKSKLRVARRLEQQLKMSSADAKHAAESILSSIDETAINPTLERAKAVASKVKKAAKVTEKHMKGKKLCGDELINLAKMYDDKIKVPKFDMTKLNDMIDAAVKKYTVANKMKKVKCMLKKAKREGLKIEAPKSDIKRPLKLTLAQQYPQIAKLIPETDSFIDFKEKENAKQMIQNKLIKNN</sequence>
<dbReference type="Proteomes" id="UP000014680">
    <property type="component" value="Unassembled WGS sequence"/>
</dbReference>